<evidence type="ECO:0000256" key="1">
    <source>
        <dbReference type="ARBA" id="ARBA00001947"/>
    </source>
</evidence>
<evidence type="ECO:0000256" key="4">
    <source>
        <dbReference type="ARBA" id="ARBA00022833"/>
    </source>
</evidence>
<dbReference type="InterPro" id="IPR018163">
    <property type="entry name" value="Thr/Ala-tRNA-synth_IIc_edit"/>
</dbReference>
<dbReference type="SUPFAM" id="SSF50447">
    <property type="entry name" value="Translation proteins"/>
    <property type="match status" value="1"/>
</dbReference>
<dbReference type="SUPFAM" id="SSF55186">
    <property type="entry name" value="ThrRS/AlaRS common domain"/>
    <property type="match status" value="1"/>
</dbReference>
<dbReference type="Gene3D" id="3.10.310.40">
    <property type="match status" value="1"/>
</dbReference>
<keyword evidence="3" id="KW-0479">Metal-binding</keyword>
<dbReference type="PROSITE" id="PS50860">
    <property type="entry name" value="AA_TRNA_LIGASE_II_ALA"/>
    <property type="match status" value="1"/>
</dbReference>
<organism evidence="6 7">
    <name type="scientific">Planococcus shenhongbingii</name>
    <dbReference type="NCBI Taxonomy" id="3058398"/>
    <lineage>
        <taxon>Bacteria</taxon>
        <taxon>Bacillati</taxon>
        <taxon>Bacillota</taxon>
        <taxon>Bacilli</taxon>
        <taxon>Bacillales</taxon>
        <taxon>Caryophanaceae</taxon>
        <taxon>Planococcus</taxon>
    </lineage>
</organism>
<keyword evidence="7" id="KW-1185">Reference proteome</keyword>
<evidence type="ECO:0000313" key="7">
    <source>
        <dbReference type="Proteomes" id="UP001172142"/>
    </source>
</evidence>
<accession>A0ABT8NAF7</accession>
<dbReference type="Proteomes" id="UP001172142">
    <property type="component" value="Unassembled WGS sequence"/>
</dbReference>
<dbReference type="Gene3D" id="2.40.30.130">
    <property type="match status" value="1"/>
</dbReference>
<dbReference type="InterPro" id="IPR018165">
    <property type="entry name" value="Ala-tRNA-synth_IIc_core"/>
</dbReference>
<sequence>MTSKLYYEDSELAKVPVTVTQTGEDAKGIFAILDQTCFYPEGGGQPADTGTIGDANVLDVQTADGEIRHYTDFKLTEGTFPAELDWKRRWDHMQQHTGQHVLSAVFDDGYGMKTSSFHLGEERVSIDLDTSQVSKEQLLEAETAANEVIRQHLPISTEWVSDEQAKNLELRKTPAVTGEIRLVKIEGVDLNACGGTHPKNTADIGMIKIIGTEKAKGGTRVYFLCGNRAMDYFRQLVETTDELVQQLNAPVQGLPEAAALLLKEKVGNEKALKELRTQLLEAEAEAIQPEDDTGLIQQVFHNRSVKEVQQLARLAIAKQPSAILLFLIAEENIRFVCAKGEEAEGDMRNVLKELLLLTDGKGGGNAQFVQGGGKTEHSPEMFFRAFQLSLKNIQGIL</sequence>
<dbReference type="Gene3D" id="3.30.980.10">
    <property type="entry name" value="Threonyl-trna Synthetase, Chain A, domain 2"/>
    <property type="match status" value="1"/>
</dbReference>
<gene>
    <name evidence="6" type="ORF">QWY13_05075</name>
</gene>
<dbReference type="Pfam" id="PF07973">
    <property type="entry name" value="tRNA_SAD"/>
    <property type="match status" value="1"/>
</dbReference>
<dbReference type="InterPro" id="IPR051335">
    <property type="entry name" value="Alanyl-tRNA_Editing_Enzymes"/>
</dbReference>
<comment type="subcellular location">
    <subcellularLocation>
        <location evidence="2">Cytoplasm</location>
    </subcellularLocation>
</comment>
<keyword evidence="4" id="KW-0862">Zinc</keyword>
<dbReference type="InterPro" id="IPR009000">
    <property type="entry name" value="Transl_B-barrel_sf"/>
</dbReference>
<evidence type="ECO:0000259" key="5">
    <source>
        <dbReference type="PROSITE" id="PS50860"/>
    </source>
</evidence>
<proteinExistence type="predicted"/>
<feature type="domain" description="Alanyl-transfer RNA synthetases family profile" evidence="5">
    <location>
        <begin position="1"/>
        <end position="235"/>
    </location>
</feature>
<keyword evidence="6" id="KW-0436">Ligase</keyword>
<protein>
    <submittedName>
        <fullName evidence="6">Alanine--tRNA ligase-related protein</fullName>
    </submittedName>
</protein>
<evidence type="ECO:0000256" key="3">
    <source>
        <dbReference type="ARBA" id="ARBA00022723"/>
    </source>
</evidence>
<dbReference type="EMBL" id="JAUJWU010000001">
    <property type="protein sequence ID" value="MDN7244862.1"/>
    <property type="molecule type" value="Genomic_DNA"/>
</dbReference>
<evidence type="ECO:0000256" key="2">
    <source>
        <dbReference type="ARBA" id="ARBA00004496"/>
    </source>
</evidence>
<reference evidence="6 7" key="1">
    <citation type="submission" date="2023-07" db="EMBL/GenBank/DDBJ databases">
        <title>Novel species in genus Planococcus.</title>
        <authorList>
            <person name="Ning S."/>
        </authorList>
    </citation>
    <scope>NUCLEOTIDE SEQUENCE [LARGE SCALE GENOMIC DNA]</scope>
    <source>
        <strain evidence="6 7">N017</strain>
    </source>
</reference>
<dbReference type="PANTHER" id="PTHR43462">
    <property type="entry name" value="ALANYL-TRNA EDITING PROTEIN"/>
    <property type="match status" value="1"/>
</dbReference>
<dbReference type="Pfam" id="PF01411">
    <property type="entry name" value="tRNA-synt_2c"/>
    <property type="match status" value="1"/>
</dbReference>
<comment type="caution">
    <text evidence="6">The sequence shown here is derived from an EMBL/GenBank/DDBJ whole genome shotgun (WGS) entry which is preliminary data.</text>
</comment>
<dbReference type="InterPro" id="IPR018164">
    <property type="entry name" value="Ala-tRNA-synth_IIc_N"/>
</dbReference>
<name>A0ABT8NAF7_9BACL</name>
<dbReference type="RefSeq" id="WP_301855345.1">
    <property type="nucleotide sequence ID" value="NZ_JAUJWU010000001.1"/>
</dbReference>
<evidence type="ECO:0000313" key="6">
    <source>
        <dbReference type="EMBL" id="MDN7244862.1"/>
    </source>
</evidence>
<comment type="cofactor">
    <cofactor evidence="1">
        <name>Zn(2+)</name>
        <dbReference type="ChEBI" id="CHEBI:29105"/>
    </cofactor>
</comment>
<dbReference type="GO" id="GO:0016874">
    <property type="term" value="F:ligase activity"/>
    <property type="evidence" value="ECO:0007669"/>
    <property type="project" value="UniProtKB-KW"/>
</dbReference>
<dbReference type="PANTHER" id="PTHR43462:SF1">
    <property type="entry name" value="ALANYL-TRNA EDITING PROTEIN AARSD1"/>
    <property type="match status" value="1"/>
</dbReference>
<dbReference type="SMART" id="SM00863">
    <property type="entry name" value="tRNA_SAD"/>
    <property type="match status" value="1"/>
</dbReference>
<dbReference type="InterPro" id="IPR012947">
    <property type="entry name" value="tRNA_SAD"/>
</dbReference>